<feature type="region of interest" description="Disordered" evidence="3">
    <location>
        <begin position="215"/>
        <end position="250"/>
    </location>
</feature>
<keyword evidence="2 4" id="KW-0378">Hydrolase</keyword>
<dbReference type="PROSITE" id="PS51257">
    <property type="entry name" value="PROKAR_LIPOPROTEIN"/>
    <property type="match status" value="1"/>
</dbReference>
<dbReference type="GO" id="GO:0004518">
    <property type="term" value="F:nuclease activity"/>
    <property type="evidence" value="ECO:0007669"/>
    <property type="project" value="UniProtKB-KW"/>
</dbReference>
<evidence type="ECO:0000256" key="2">
    <source>
        <dbReference type="ARBA" id="ARBA00022801"/>
    </source>
</evidence>
<dbReference type="AlphaFoldDB" id="A0A449A954"/>
<feature type="region of interest" description="Disordered" evidence="3">
    <location>
        <begin position="28"/>
        <end position="81"/>
    </location>
</feature>
<accession>A0A449A954</accession>
<gene>
    <name evidence="4" type="primary">bsn_2</name>
    <name evidence="4" type="ORF">NCTC10122_00312</name>
</gene>
<evidence type="ECO:0000256" key="3">
    <source>
        <dbReference type="SAM" id="MobiDB-lite"/>
    </source>
</evidence>
<dbReference type="GO" id="GO:0016787">
    <property type="term" value="F:hydrolase activity"/>
    <property type="evidence" value="ECO:0007669"/>
    <property type="project" value="UniProtKB-KW"/>
</dbReference>
<evidence type="ECO:0000313" key="5">
    <source>
        <dbReference type="Proteomes" id="UP000290942"/>
    </source>
</evidence>
<name>A0A449A954_9BACT</name>
<dbReference type="PANTHER" id="PTHR33607">
    <property type="entry name" value="ENDONUCLEASE-1"/>
    <property type="match status" value="1"/>
</dbReference>
<organism evidence="4 5">
    <name type="scientific">Mycoplasmopsis bovigenitalium</name>
    <dbReference type="NCBI Taxonomy" id="2112"/>
    <lineage>
        <taxon>Bacteria</taxon>
        <taxon>Bacillati</taxon>
        <taxon>Mycoplasmatota</taxon>
        <taxon>Mycoplasmoidales</taxon>
        <taxon>Metamycoplasmataceae</taxon>
        <taxon>Mycoplasmopsis</taxon>
    </lineage>
</organism>
<evidence type="ECO:0000256" key="1">
    <source>
        <dbReference type="ARBA" id="ARBA00022722"/>
    </source>
</evidence>
<sequence length="532" mass="60302">MNKFKLMLAISPIAVISTSIVSISCKKVEQTKKPQKQVTTPEKDPQNDAGSSNTGGNGQNTNKIKQPSKTHTIQSEPNLRSKDPKFAEIAEKQNQGLILVEGFEGNVLEILKTNKLFFAFSKRGIVYAPEKPKGKDGWAAAKLIFRLRDQGKFNYANQSMKQGDKKTNDLIDFKINDNELTIYYKVTKYKGKNKPPYVSENVYTSVFKLEKNPNGIETHQDDFPVDQDPNNDQGTTSISNVENNPKHEKSSKIVAKSINEAKQVEYTNSNFYASLEGKSGQELIDALFEIQKAHRNKTGGYDQLHTTYRDSFVDKYYENDGSVLDIYTEIPNGNDKYNFEFGKYSDTGNREGLGMNREHLVAQSWFKKAAPMKNDAHHVWPSDKQVNALHGNLPFGEVKNGKIISSNGTKLGAGVEDGEQVVEPNDEFKGDIARAFLYFALTYKDKSIRHNRSAQRFFDSGNKINKNFLKTMLKWHYLDPISQFDLDRNNGIYKHQKNRNPFIDYPELVDVVFNGNTSYVFTNKGLAKTLIF</sequence>
<dbReference type="PANTHER" id="PTHR33607:SF2">
    <property type="entry name" value="ENDONUCLEASE-1"/>
    <property type="match status" value="1"/>
</dbReference>
<keyword evidence="1" id="KW-0540">Nuclease</keyword>
<dbReference type="RefSeq" id="WP_246003942.1">
    <property type="nucleotide sequence ID" value="NZ_LR214970.1"/>
</dbReference>
<dbReference type="Pfam" id="PF04231">
    <property type="entry name" value="Endonuclease_1"/>
    <property type="match status" value="1"/>
</dbReference>
<protein>
    <submittedName>
        <fullName evidence="4">Extracellular ribonuclease</fullName>
        <ecNumber evidence="4">3.1.-.-</ecNumber>
    </submittedName>
</protein>
<reference evidence="4 5" key="1">
    <citation type="submission" date="2019-01" db="EMBL/GenBank/DDBJ databases">
        <authorList>
            <consortium name="Pathogen Informatics"/>
        </authorList>
    </citation>
    <scope>NUCLEOTIDE SEQUENCE [LARGE SCALE GENOMIC DNA]</scope>
    <source>
        <strain evidence="4 5">NCTC10122</strain>
    </source>
</reference>
<dbReference type="InterPro" id="IPR044925">
    <property type="entry name" value="His-Me_finger_sf"/>
</dbReference>
<dbReference type="EC" id="3.1.-.-" evidence="4"/>
<evidence type="ECO:0000313" key="4">
    <source>
        <dbReference type="EMBL" id="VEU60712.1"/>
    </source>
</evidence>
<dbReference type="SUPFAM" id="SSF54060">
    <property type="entry name" value="His-Me finger endonucleases"/>
    <property type="match status" value="1"/>
</dbReference>
<dbReference type="EMBL" id="LR214970">
    <property type="protein sequence ID" value="VEU60712.1"/>
    <property type="molecule type" value="Genomic_DNA"/>
</dbReference>
<dbReference type="Proteomes" id="UP000290942">
    <property type="component" value="Chromosome"/>
</dbReference>
<feature type="compositionally biased region" description="Polar residues" evidence="3">
    <location>
        <begin position="63"/>
        <end position="78"/>
    </location>
</feature>
<proteinExistence type="predicted"/>
<feature type="compositionally biased region" description="Polar residues" evidence="3">
    <location>
        <begin position="228"/>
        <end position="243"/>
    </location>
</feature>
<dbReference type="InterPro" id="IPR007346">
    <property type="entry name" value="Endonuclease-I"/>
</dbReference>